<dbReference type="AlphaFoldDB" id="A0A7S4QSD5"/>
<proteinExistence type="predicted"/>
<reference evidence="2" key="1">
    <citation type="submission" date="2021-01" db="EMBL/GenBank/DDBJ databases">
        <authorList>
            <person name="Corre E."/>
            <person name="Pelletier E."/>
            <person name="Niang G."/>
            <person name="Scheremetjew M."/>
            <person name="Finn R."/>
            <person name="Kale V."/>
            <person name="Holt S."/>
            <person name="Cochrane G."/>
            <person name="Meng A."/>
            <person name="Brown T."/>
            <person name="Cohen L."/>
        </authorList>
    </citation>
    <scope>NUCLEOTIDE SEQUENCE</scope>
    <source>
        <strain evidence="2">CCMP3105</strain>
    </source>
</reference>
<keyword evidence="1" id="KW-0732">Signal</keyword>
<evidence type="ECO:0000256" key="1">
    <source>
        <dbReference type="SAM" id="SignalP"/>
    </source>
</evidence>
<evidence type="ECO:0000313" key="2">
    <source>
        <dbReference type="EMBL" id="CAE4590959.1"/>
    </source>
</evidence>
<name>A0A7S4QSD5_9DINO</name>
<gene>
    <name evidence="2" type="ORF">AMON00008_LOCUS24202</name>
</gene>
<dbReference type="EMBL" id="HBNR01035272">
    <property type="protein sequence ID" value="CAE4590959.1"/>
    <property type="molecule type" value="Transcribed_RNA"/>
</dbReference>
<feature type="signal peptide" evidence="1">
    <location>
        <begin position="1"/>
        <end position="20"/>
    </location>
</feature>
<feature type="chain" id="PRO_5031237156" evidence="1">
    <location>
        <begin position="21"/>
        <end position="350"/>
    </location>
</feature>
<protein>
    <submittedName>
        <fullName evidence="2">Uncharacterized protein</fullName>
    </submittedName>
</protein>
<organism evidence="2">
    <name type="scientific">Alexandrium monilatum</name>
    <dbReference type="NCBI Taxonomy" id="311494"/>
    <lineage>
        <taxon>Eukaryota</taxon>
        <taxon>Sar</taxon>
        <taxon>Alveolata</taxon>
        <taxon>Dinophyceae</taxon>
        <taxon>Gonyaulacales</taxon>
        <taxon>Pyrocystaceae</taxon>
        <taxon>Alexandrium</taxon>
    </lineage>
</organism>
<sequence>MANRWGRALVICSLVRGLVASRAPLKLADNVQLLQVTAAGSDVQETATGVSAFLDNERVVCFEAPTRTLEATVATKKASPLGGLYNNTYGISGSACASHGYSFEGKQDECFPGIKTFYKSEADVQRFKQMEKAALDGFIATYSLTTDKATLMVSCTCHPKSPLRVRNNLICQLLSTAVVGSWIHANPLTNKTLVCDQGPFEYAARALATLKSSPLLPMHQYDQIAPIGCAKRGFPLMYGATDHCYPQLHMWTRTEQPMRNCPPGGLGEDNPDCDDWGVVESGKIEKALVADGRFENEFVKDKNLSTILSYWPACNCNSKSMVVMHERKVRGQKVCDPVETHSPIRDFWTG</sequence>
<accession>A0A7S4QSD5</accession>